<dbReference type="InterPro" id="IPR004012">
    <property type="entry name" value="Run_dom"/>
</dbReference>
<dbReference type="InterPro" id="IPR047335">
    <property type="entry name" value="RUFY1-3"/>
</dbReference>
<dbReference type="Pfam" id="PF02759">
    <property type="entry name" value="RUN"/>
    <property type="match status" value="1"/>
</dbReference>
<feature type="domain" description="RUN" evidence="9">
    <location>
        <begin position="111"/>
        <end position="244"/>
    </location>
</feature>
<feature type="coiled-coil region" evidence="6">
    <location>
        <begin position="286"/>
        <end position="479"/>
    </location>
</feature>
<reference evidence="10" key="1">
    <citation type="submission" date="2019-12" db="EMBL/GenBank/DDBJ databases">
        <title>An insight into the sialome of adult female Ixodes ricinus ticks feeding for 6 days.</title>
        <authorList>
            <person name="Perner J."/>
            <person name="Ribeiro J.M.C."/>
        </authorList>
    </citation>
    <scope>NUCLEOTIDE SEQUENCE</scope>
    <source>
        <strain evidence="10">Semi-engorged</strain>
        <tissue evidence="10">Salivary glands</tissue>
    </source>
</reference>
<dbReference type="SUPFAM" id="SSF57903">
    <property type="entry name" value="FYVE/PHD zinc finger"/>
    <property type="match status" value="1"/>
</dbReference>
<organism evidence="10">
    <name type="scientific">Ixodes ricinus</name>
    <name type="common">Common tick</name>
    <name type="synonym">Acarus ricinus</name>
    <dbReference type="NCBI Taxonomy" id="34613"/>
    <lineage>
        <taxon>Eukaryota</taxon>
        <taxon>Metazoa</taxon>
        <taxon>Ecdysozoa</taxon>
        <taxon>Arthropoda</taxon>
        <taxon>Chelicerata</taxon>
        <taxon>Arachnida</taxon>
        <taxon>Acari</taxon>
        <taxon>Parasitiformes</taxon>
        <taxon>Ixodida</taxon>
        <taxon>Ixodoidea</taxon>
        <taxon>Ixodidae</taxon>
        <taxon>Ixodinae</taxon>
        <taxon>Ixodes</taxon>
    </lineage>
</organism>
<feature type="domain" description="FYVE-type" evidence="8">
    <location>
        <begin position="592"/>
        <end position="650"/>
    </location>
</feature>
<keyword evidence="1" id="KW-0479">Metal-binding</keyword>
<dbReference type="AlphaFoldDB" id="A0A6B0VFF3"/>
<dbReference type="Pfam" id="PF01363">
    <property type="entry name" value="FYVE"/>
    <property type="match status" value="1"/>
</dbReference>
<protein>
    <submittedName>
        <fullName evidence="10">Putative run domain-containing protein</fullName>
    </submittedName>
</protein>
<dbReference type="Gene3D" id="3.30.40.10">
    <property type="entry name" value="Zinc/RING finger domain, C3HC4 (zinc finger)"/>
    <property type="match status" value="1"/>
</dbReference>
<feature type="coiled-coil region" evidence="6">
    <location>
        <begin position="515"/>
        <end position="587"/>
    </location>
</feature>
<evidence type="ECO:0000256" key="6">
    <source>
        <dbReference type="SAM" id="Coils"/>
    </source>
</evidence>
<dbReference type="PANTHER" id="PTHR45956">
    <property type="entry name" value="RUN AND FYVE DOMAIN-CONTAINING PROTEIN 2-LIKE PROTEIN"/>
    <property type="match status" value="1"/>
</dbReference>
<dbReference type="InterPro" id="IPR037213">
    <property type="entry name" value="Run_dom_sf"/>
</dbReference>
<sequence>MPTSRSSTDLRCTAPFGRGAEDAADTSPTPRPMAKDTIYLCNFRVSVDGEWLCLKELADVQFDAQKSLSVTPYAFDDRDPVAIERSNLLNLTKLVVKELIESSLKFGRMLDSDHAPLQHFFILLEHVLRHGLKPKKGILGPKKELWNVLEAIEKFVPEAADITASVRDLPTVKSQLGRARAWLRLALMQKKLADYFRLVVDRKDELLRDYYEDDALILSEEAVVIGGLLVGLNVIDCNLCVKEEDLDSQQGVIDFGLYLRENSHSDLPEGVEPASMTAVLDQKNYIEELNRHLNATVTNLQQKVEQLQTTNALMKEDLAIAKNQILALEEENGVMRQHQGTIVEDHERKLQNAKADMSAERETLQANQAGLDSLYTEVRRQLQEEVDRRQEAEMALKLLEKDIHEKQDSIVTLRRQLEDIKAINLQMYNKLQECEASLKQKTEQASKLEQRVAQLTSGLKDADAKMQTVERQRQAFEETTRSLGQQLMDRDQKRSLLESDLKIEREWRVSLQATVAEQQDQASKLQQGIESFQQMAQEHEKLKVEFSEMERKCAEHELTLEELGCQLSESKLQVADLKENNLSLREAVWTSDKDASCCRQCNKPFSVARRKHHCRSCGEIFCNACSDNTMPLPSSAKPVRVCDGCQTVLLQRYTAS</sequence>
<dbReference type="PANTHER" id="PTHR45956:SF6">
    <property type="entry name" value="RUN DOMAIN-CONTAINING PROTEIN"/>
    <property type="match status" value="1"/>
</dbReference>
<dbReference type="PROSITE" id="PS50178">
    <property type="entry name" value="ZF_FYVE"/>
    <property type="match status" value="1"/>
</dbReference>
<dbReference type="SMART" id="SM00064">
    <property type="entry name" value="FYVE"/>
    <property type="match status" value="1"/>
</dbReference>
<evidence type="ECO:0000256" key="5">
    <source>
        <dbReference type="PROSITE-ProRule" id="PRU00091"/>
    </source>
</evidence>
<keyword evidence="2 5" id="KW-0863">Zinc-finger</keyword>
<keyword evidence="4 6" id="KW-0175">Coiled coil</keyword>
<dbReference type="InterPro" id="IPR017455">
    <property type="entry name" value="Znf_FYVE-rel"/>
</dbReference>
<evidence type="ECO:0000256" key="4">
    <source>
        <dbReference type="ARBA" id="ARBA00023054"/>
    </source>
</evidence>
<dbReference type="GO" id="GO:0005737">
    <property type="term" value="C:cytoplasm"/>
    <property type="evidence" value="ECO:0007669"/>
    <property type="project" value="TreeGrafter"/>
</dbReference>
<evidence type="ECO:0000256" key="2">
    <source>
        <dbReference type="ARBA" id="ARBA00022771"/>
    </source>
</evidence>
<dbReference type="InterPro" id="IPR011011">
    <property type="entry name" value="Znf_FYVE_PHD"/>
</dbReference>
<evidence type="ECO:0000256" key="1">
    <source>
        <dbReference type="ARBA" id="ARBA00022723"/>
    </source>
</evidence>
<evidence type="ECO:0000259" key="9">
    <source>
        <dbReference type="PROSITE" id="PS50826"/>
    </source>
</evidence>
<dbReference type="CDD" id="cd15721">
    <property type="entry name" value="FYVE_RUFY1_like"/>
    <property type="match status" value="1"/>
</dbReference>
<accession>A0A6B0VFF3</accession>
<evidence type="ECO:0000313" key="10">
    <source>
        <dbReference type="EMBL" id="MXV00376.1"/>
    </source>
</evidence>
<name>A0A6B0VFF3_IXORI</name>
<evidence type="ECO:0000256" key="7">
    <source>
        <dbReference type="SAM" id="MobiDB-lite"/>
    </source>
</evidence>
<feature type="region of interest" description="Disordered" evidence="7">
    <location>
        <begin position="1"/>
        <end position="30"/>
    </location>
</feature>
<evidence type="ECO:0000256" key="3">
    <source>
        <dbReference type="ARBA" id="ARBA00022833"/>
    </source>
</evidence>
<dbReference type="Gene3D" id="1.20.58.900">
    <property type="match status" value="1"/>
</dbReference>
<dbReference type="InterPro" id="IPR000306">
    <property type="entry name" value="Znf_FYVE"/>
</dbReference>
<proteinExistence type="predicted"/>
<dbReference type="GO" id="GO:0008270">
    <property type="term" value="F:zinc ion binding"/>
    <property type="evidence" value="ECO:0007669"/>
    <property type="project" value="UniProtKB-KW"/>
</dbReference>
<dbReference type="SUPFAM" id="SSF140741">
    <property type="entry name" value="RUN domain-like"/>
    <property type="match status" value="1"/>
</dbReference>
<dbReference type="PROSITE" id="PS50826">
    <property type="entry name" value="RUN"/>
    <property type="match status" value="1"/>
</dbReference>
<dbReference type="FunFam" id="1.20.58.900:FF:000011">
    <property type="entry name" value="Uncharacterized protein, isoform B"/>
    <property type="match status" value="1"/>
</dbReference>
<dbReference type="InterPro" id="IPR013083">
    <property type="entry name" value="Znf_RING/FYVE/PHD"/>
</dbReference>
<dbReference type="CDD" id="cd17681">
    <property type="entry name" value="RUN_RUFY1_like"/>
    <property type="match status" value="1"/>
</dbReference>
<evidence type="ECO:0000259" key="8">
    <source>
        <dbReference type="PROSITE" id="PS50178"/>
    </source>
</evidence>
<keyword evidence="3" id="KW-0862">Zinc</keyword>
<feature type="compositionally biased region" description="Polar residues" evidence="7">
    <location>
        <begin position="1"/>
        <end position="10"/>
    </location>
</feature>
<dbReference type="EMBL" id="GIFC01018292">
    <property type="protein sequence ID" value="MXV00376.1"/>
    <property type="molecule type" value="Transcribed_RNA"/>
</dbReference>
<dbReference type="SMART" id="SM00593">
    <property type="entry name" value="RUN"/>
    <property type="match status" value="1"/>
</dbReference>